<protein>
    <submittedName>
        <fullName evidence="1">Uncharacterized protein</fullName>
    </submittedName>
</protein>
<name>A0A067QJ74_ZOONE</name>
<sequence length="50" mass="5844">FILDVGPGASKDGQYKNPEYFCYNRMSYFEAEIEMSKYRLPQPSNKSKTN</sequence>
<accession>A0A067QJ74</accession>
<dbReference type="InParanoid" id="A0A067QJ74"/>
<dbReference type="InterPro" id="IPR026193">
    <property type="entry name" value="NDUFV3"/>
</dbReference>
<dbReference type="GO" id="GO:0005739">
    <property type="term" value="C:mitochondrion"/>
    <property type="evidence" value="ECO:0007669"/>
    <property type="project" value="InterPro"/>
</dbReference>
<dbReference type="AlphaFoldDB" id="A0A067QJ74"/>
<organism evidence="1 2">
    <name type="scientific">Zootermopsis nevadensis</name>
    <name type="common">Dampwood termite</name>
    <dbReference type="NCBI Taxonomy" id="136037"/>
    <lineage>
        <taxon>Eukaryota</taxon>
        <taxon>Metazoa</taxon>
        <taxon>Ecdysozoa</taxon>
        <taxon>Arthropoda</taxon>
        <taxon>Hexapoda</taxon>
        <taxon>Insecta</taxon>
        <taxon>Pterygota</taxon>
        <taxon>Neoptera</taxon>
        <taxon>Polyneoptera</taxon>
        <taxon>Dictyoptera</taxon>
        <taxon>Blattodea</taxon>
        <taxon>Blattoidea</taxon>
        <taxon>Termitoidae</taxon>
        <taxon>Termopsidae</taxon>
        <taxon>Zootermopsis</taxon>
    </lineage>
</organism>
<dbReference type="Pfam" id="PF15880">
    <property type="entry name" value="NDUFV3"/>
    <property type="match status" value="1"/>
</dbReference>
<feature type="non-terminal residue" evidence="1">
    <location>
        <position position="1"/>
    </location>
</feature>
<dbReference type="STRING" id="136037.A0A067QJ74"/>
<dbReference type="OMA" id="CYHVNTI"/>
<reference evidence="1 2" key="1">
    <citation type="journal article" date="2014" name="Nat. Commun.">
        <title>Molecular traces of alternative social organization in a termite genome.</title>
        <authorList>
            <person name="Terrapon N."/>
            <person name="Li C."/>
            <person name="Robertson H.M."/>
            <person name="Ji L."/>
            <person name="Meng X."/>
            <person name="Booth W."/>
            <person name="Chen Z."/>
            <person name="Childers C.P."/>
            <person name="Glastad K.M."/>
            <person name="Gokhale K."/>
            <person name="Gowin J."/>
            <person name="Gronenberg W."/>
            <person name="Hermansen R.A."/>
            <person name="Hu H."/>
            <person name="Hunt B.G."/>
            <person name="Huylmans A.K."/>
            <person name="Khalil S.M."/>
            <person name="Mitchell R.D."/>
            <person name="Munoz-Torres M.C."/>
            <person name="Mustard J.A."/>
            <person name="Pan H."/>
            <person name="Reese J.T."/>
            <person name="Scharf M.E."/>
            <person name="Sun F."/>
            <person name="Vogel H."/>
            <person name="Xiao J."/>
            <person name="Yang W."/>
            <person name="Yang Z."/>
            <person name="Yang Z."/>
            <person name="Zhou J."/>
            <person name="Zhu J."/>
            <person name="Brent C.S."/>
            <person name="Elsik C.G."/>
            <person name="Goodisman M.A."/>
            <person name="Liberles D.A."/>
            <person name="Roe R.M."/>
            <person name="Vargo E.L."/>
            <person name="Vilcinskas A."/>
            <person name="Wang J."/>
            <person name="Bornberg-Bauer E."/>
            <person name="Korb J."/>
            <person name="Zhang G."/>
            <person name="Liebig J."/>
        </authorList>
    </citation>
    <scope>NUCLEOTIDE SEQUENCE [LARGE SCALE GENOMIC DNA]</scope>
    <source>
        <tissue evidence="1">Whole organism</tissue>
    </source>
</reference>
<dbReference type="Proteomes" id="UP000027135">
    <property type="component" value="Unassembled WGS sequence"/>
</dbReference>
<keyword evidence="2" id="KW-1185">Reference proteome</keyword>
<dbReference type="GO" id="GO:0045271">
    <property type="term" value="C:respiratory chain complex I"/>
    <property type="evidence" value="ECO:0007669"/>
    <property type="project" value="InterPro"/>
</dbReference>
<gene>
    <name evidence="1" type="ORF">L798_01383</name>
</gene>
<evidence type="ECO:0000313" key="2">
    <source>
        <dbReference type="Proteomes" id="UP000027135"/>
    </source>
</evidence>
<evidence type="ECO:0000313" key="1">
    <source>
        <dbReference type="EMBL" id="KDR08991.1"/>
    </source>
</evidence>
<dbReference type="eggNOG" id="ENOG502SDS0">
    <property type="taxonomic scope" value="Eukaryota"/>
</dbReference>
<dbReference type="EMBL" id="KK853284">
    <property type="protein sequence ID" value="KDR08991.1"/>
    <property type="molecule type" value="Genomic_DNA"/>
</dbReference>
<proteinExistence type="predicted"/>